<evidence type="ECO:0008006" key="3">
    <source>
        <dbReference type="Google" id="ProtNLM"/>
    </source>
</evidence>
<organism evidence="1 2">
    <name type="scientific">Pseudomonas folii</name>
    <dbReference type="NCBI Taxonomy" id="2762593"/>
    <lineage>
        <taxon>Bacteria</taxon>
        <taxon>Pseudomonadati</taxon>
        <taxon>Pseudomonadota</taxon>
        <taxon>Gammaproteobacteria</taxon>
        <taxon>Pseudomonadales</taxon>
        <taxon>Pseudomonadaceae</taxon>
        <taxon>Pseudomonas</taxon>
    </lineage>
</organism>
<name>A0ABR7AXI3_9PSED</name>
<dbReference type="Pfam" id="PF17164">
    <property type="entry name" value="DUF5122"/>
    <property type="match status" value="2"/>
</dbReference>
<evidence type="ECO:0000313" key="2">
    <source>
        <dbReference type="Proteomes" id="UP000651852"/>
    </source>
</evidence>
<reference evidence="1 2" key="1">
    <citation type="submission" date="2020-08" db="EMBL/GenBank/DDBJ databases">
        <title>Putative novel bacterial strains isolated from necrotic wheat leaf tissues caused by Xanthomonas translucens.</title>
        <authorList>
            <person name="Tambong J.T."/>
        </authorList>
    </citation>
    <scope>NUCLEOTIDE SEQUENCE [LARGE SCALE GENOMIC DNA]</scope>
    <source>
        <strain evidence="1 2">DOAB 1069</strain>
    </source>
</reference>
<dbReference type="NCBIfam" id="TIGR02608">
    <property type="entry name" value="delta_60_rpt"/>
    <property type="match status" value="2"/>
</dbReference>
<protein>
    <recommendedName>
        <fullName evidence="3">Delta-60 repeat domain-containing protein</fullName>
    </recommendedName>
</protein>
<dbReference type="InterPro" id="IPR013431">
    <property type="entry name" value="Delta_60_rpt"/>
</dbReference>
<proteinExistence type="predicted"/>
<dbReference type="RefSeq" id="WP_187520667.1">
    <property type="nucleotide sequence ID" value="NZ_JACONW010000012.1"/>
</dbReference>
<sequence>MDAKNQARAGEVEEEFTLPFKVKYIGHAVFGLARHAGGKLYLGLQGVGVGYIVIARLRADNTLDPDYGADGNGTVMVKFTNVDLSRDPIGIAMVLQDDGGVTLVVRDFVSGLTVGLVKINVDGRLDEAFGDKGVIIHTIPRPQSDGLPLVQTETLSDSEAESKFSDGAGVAVFGAGQLLYFSNSYKFSDPSAHIGVVAKFMPDGSRDQNFGEEGVLYVKHPGFPGSSIQIRGAIELTDGRILVFGSITTSDNTTGMMVRYLASGALDQTFGNNGFVMTAPSAEFPADRADVIYNAVVECTDKSLLGSGQLTVSSSARLDGYGVVAHIENNGTYRLSFNGGNPLFYNALGYAEYFTEIAVQRDDKIVAVGPSNQSNTASSFLLVRFNPDGSRDTSFGEGGRVVKTHAPGVNSPGSILLEGDTSIIVAGLHGVSTDDVQPLIIKFRL</sequence>
<dbReference type="Gene3D" id="2.80.10.50">
    <property type="match status" value="2"/>
</dbReference>
<evidence type="ECO:0000313" key="1">
    <source>
        <dbReference type="EMBL" id="MBC3949090.1"/>
    </source>
</evidence>
<dbReference type="EMBL" id="JACONW010000012">
    <property type="protein sequence ID" value="MBC3949090.1"/>
    <property type="molecule type" value="Genomic_DNA"/>
</dbReference>
<gene>
    <name evidence="1" type="ORF">H8S59_04845</name>
</gene>
<comment type="caution">
    <text evidence="1">The sequence shown here is derived from an EMBL/GenBank/DDBJ whole genome shotgun (WGS) entry which is preliminary data.</text>
</comment>
<dbReference type="Proteomes" id="UP000651852">
    <property type="component" value="Unassembled WGS sequence"/>
</dbReference>
<keyword evidence="2" id="KW-1185">Reference proteome</keyword>
<accession>A0ABR7AXI3</accession>